<dbReference type="PANTHER" id="PTHR13100">
    <property type="entry name" value="CELL GROWTH-REGULATING NUCLEOLAR PROTEIN LYAR"/>
    <property type="match status" value="1"/>
</dbReference>
<dbReference type="GO" id="GO:0006364">
    <property type="term" value="P:rRNA processing"/>
    <property type="evidence" value="ECO:0007669"/>
    <property type="project" value="TreeGrafter"/>
</dbReference>
<dbReference type="InterPro" id="IPR058719">
    <property type="entry name" value="WHD_LYAR"/>
</dbReference>
<protein>
    <submittedName>
        <fullName evidence="12">Zinc finger, C2H2, LYAR-type,Zinc finger C2H2-type</fullName>
    </submittedName>
</protein>
<dbReference type="Gene3D" id="3.30.1490.490">
    <property type="match status" value="1"/>
</dbReference>
<dbReference type="InterPro" id="IPR039999">
    <property type="entry name" value="LYAR"/>
</dbReference>
<dbReference type="Pfam" id="PF08790">
    <property type="entry name" value="zf-LYAR"/>
    <property type="match status" value="1"/>
</dbReference>
<dbReference type="PROSITE" id="PS51804">
    <property type="entry name" value="ZF_C2HC_LYAR"/>
    <property type="match status" value="2"/>
</dbReference>
<feature type="domain" description="Zinc finger C2H2 LYAR-type" evidence="10">
    <location>
        <begin position="276"/>
        <end position="303"/>
    </location>
</feature>
<dbReference type="GO" id="GO:0005730">
    <property type="term" value="C:nucleolus"/>
    <property type="evidence" value="ECO:0007669"/>
    <property type="project" value="TreeGrafter"/>
</dbReference>
<feature type="domain" description="Cell growth-regulating nucleolar protein-like winged helix" evidence="11">
    <location>
        <begin position="647"/>
        <end position="718"/>
    </location>
</feature>
<dbReference type="OrthoDB" id="21474at2759"/>
<feature type="compositionally biased region" description="Basic and acidic residues" evidence="8">
    <location>
        <begin position="468"/>
        <end position="492"/>
    </location>
</feature>
<evidence type="ECO:0000256" key="7">
    <source>
        <dbReference type="PROSITE-ProRule" id="PRU01145"/>
    </source>
</evidence>
<feature type="compositionally biased region" description="Polar residues" evidence="8">
    <location>
        <begin position="394"/>
        <end position="426"/>
    </location>
</feature>
<evidence type="ECO:0000256" key="9">
    <source>
        <dbReference type="SAM" id="SignalP"/>
    </source>
</evidence>
<keyword evidence="13" id="KW-1185">Reference proteome</keyword>
<dbReference type="GO" id="GO:0008270">
    <property type="term" value="F:zinc ion binding"/>
    <property type="evidence" value="ECO:0007669"/>
    <property type="project" value="UniProtKB-KW"/>
</dbReference>
<feature type="region of interest" description="Disordered" evidence="8">
    <location>
        <begin position="394"/>
        <end position="574"/>
    </location>
</feature>
<feature type="region of interest" description="Disordered" evidence="8">
    <location>
        <begin position="607"/>
        <end position="643"/>
    </location>
</feature>
<evidence type="ECO:0000256" key="8">
    <source>
        <dbReference type="SAM" id="MobiDB-lite"/>
    </source>
</evidence>
<proteinExistence type="predicted"/>
<reference evidence="12 13" key="1">
    <citation type="submission" date="2019-08" db="EMBL/GenBank/DDBJ databases">
        <authorList>
            <person name="Alioto T."/>
            <person name="Alioto T."/>
            <person name="Gomez Garrido J."/>
        </authorList>
    </citation>
    <scope>NUCLEOTIDE SEQUENCE [LARGE SCALE GENOMIC DNA]</scope>
</reference>
<name>A0A5E4LYP4_9HEMI</name>
<feature type="signal peptide" evidence="9">
    <location>
        <begin position="1"/>
        <end position="23"/>
    </location>
</feature>
<evidence type="ECO:0000256" key="5">
    <source>
        <dbReference type="ARBA" id="ARBA00022833"/>
    </source>
</evidence>
<dbReference type="GO" id="GO:0000122">
    <property type="term" value="P:negative regulation of transcription by RNA polymerase II"/>
    <property type="evidence" value="ECO:0007669"/>
    <property type="project" value="TreeGrafter"/>
</dbReference>
<evidence type="ECO:0000256" key="1">
    <source>
        <dbReference type="ARBA" id="ARBA00004123"/>
    </source>
</evidence>
<keyword evidence="5" id="KW-0862">Zinc</keyword>
<accession>A0A5E4LYP4</accession>
<gene>
    <name evidence="12" type="ORF">CINCED_3A022882</name>
</gene>
<feature type="compositionally biased region" description="Polar residues" evidence="8">
    <location>
        <begin position="530"/>
        <end position="550"/>
    </location>
</feature>
<keyword evidence="2" id="KW-0479">Metal-binding</keyword>
<comment type="subcellular location">
    <subcellularLocation>
        <location evidence="1">Nucleus</location>
    </subcellularLocation>
</comment>
<dbReference type="SUPFAM" id="SSF57667">
    <property type="entry name" value="beta-beta-alpha zinc fingers"/>
    <property type="match status" value="2"/>
</dbReference>
<dbReference type="InterPro" id="IPR014898">
    <property type="entry name" value="Znf_C2H2_LYAR"/>
</dbReference>
<evidence type="ECO:0000313" key="12">
    <source>
        <dbReference type="EMBL" id="VVC24792.1"/>
    </source>
</evidence>
<keyword evidence="9" id="KW-0732">Signal</keyword>
<dbReference type="InterPro" id="IPR036236">
    <property type="entry name" value="Znf_C2H2_sf"/>
</dbReference>
<keyword evidence="6" id="KW-0539">Nucleus</keyword>
<evidence type="ECO:0000259" key="11">
    <source>
        <dbReference type="Pfam" id="PF25879"/>
    </source>
</evidence>
<dbReference type="PANTHER" id="PTHR13100:SF10">
    <property type="entry name" value="CELL GROWTH-REGULATING NUCLEOLAR PROTEIN"/>
    <property type="match status" value="1"/>
</dbReference>
<dbReference type="Proteomes" id="UP000325440">
    <property type="component" value="Unassembled WGS sequence"/>
</dbReference>
<evidence type="ECO:0000256" key="6">
    <source>
        <dbReference type="ARBA" id="ARBA00023242"/>
    </source>
</evidence>
<feature type="chain" id="PRO_5023077899" evidence="9">
    <location>
        <begin position="24"/>
        <end position="720"/>
    </location>
</feature>
<evidence type="ECO:0000256" key="3">
    <source>
        <dbReference type="ARBA" id="ARBA00022737"/>
    </source>
</evidence>
<keyword evidence="3" id="KW-0677">Repeat</keyword>
<evidence type="ECO:0000259" key="10">
    <source>
        <dbReference type="Pfam" id="PF08790"/>
    </source>
</evidence>
<sequence length="720" mass="82621">MICRNVFSLIIVYLFALASLSLAATRIITESQSIPRQKRINPNNIIYRRDSTADSQQFLPAFGPLFSQLGNVRPARLYEEADYLPELTPYLSAASSNRESAMLGSGNFGVIPGGTYYSAGESASISDPYLYDGNGHRGRPHRFSGNPRPSPFRDPEDFFAGFRDFADITAPTKSSFSQYHMVYAPMEDLPTSEEKFKSKQKRKLSKHLENEKDKTIKAKRKMHAGEKELYEPMIALNYLNQMVVFTCNNCGDSVNKPKVEKHIQYECKRKHFAVSFCCVDCLKDFNFETVKSHCQCVTEEERYSAKGFVPKASSEKGKRKQAGWVDIVQSVINRKDLPNDERQFLNIIAKFDNVPRKKNKFQNFCFSTAPAYRKKGYLVDKVFDMIEAEYKAQQVQNSTEKPADSSKIQNKSDTDSLEINNTVQAETSEKPKKKKKSVANDKIENIHNENEETSKKEKKKRKQSVVEVKNDELESKSDDIKNADKKTQETPKKEKKKRKRSLDEVENEIKTKSEENIKPVSEKKKKKGKNNSVAEENLDINETNNIQTPSKNKKITDAGTNEENGIVNRNEELQINKKEKKTLKKKMKYQQELAIVSSGIVEVDKEPVSKSKKRKLIGNEENEEPQQKALKLDNEETQKISGVQSRRKFDWNEVITQVLQSKKSKKTSITKVMKRVMNEYHHLNETTKKSENELEKIFLKKLRKMKNVTIDNDKVQLVGC</sequence>
<feature type="compositionally biased region" description="Basic and acidic residues" evidence="8">
    <location>
        <begin position="501"/>
        <end position="522"/>
    </location>
</feature>
<dbReference type="Pfam" id="PF25879">
    <property type="entry name" value="WHD_LYAR"/>
    <property type="match status" value="1"/>
</dbReference>
<keyword evidence="4 7" id="KW-0863">Zinc-finger</keyword>
<evidence type="ECO:0000313" key="13">
    <source>
        <dbReference type="Proteomes" id="UP000325440"/>
    </source>
</evidence>
<feature type="compositionally biased region" description="Basic and acidic residues" evidence="8">
    <location>
        <begin position="438"/>
        <end position="455"/>
    </location>
</feature>
<dbReference type="GO" id="GO:0003677">
    <property type="term" value="F:DNA binding"/>
    <property type="evidence" value="ECO:0007669"/>
    <property type="project" value="InterPro"/>
</dbReference>
<organism evidence="12 13">
    <name type="scientific">Cinara cedri</name>
    <dbReference type="NCBI Taxonomy" id="506608"/>
    <lineage>
        <taxon>Eukaryota</taxon>
        <taxon>Metazoa</taxon>
        <taxon>Ecdysozoa</taxon>
        <taxon>Arthropoda</taxon>
        <taxon>Hexapoda</taxon>
        <taxon>Insecta</taxon>
        <taxon>Pterygota</taxon>
        <taxon>Neoptera</taxon>
        <taxon>Paraneoptera</taxon>
        <taxon>Hemiptera</taxon>
        <taxon>Sternorrhyncha</taxon>
        <taxon>Aphidomorpha</taxon>
        <taxon>Aphidoidea</taxon>
        <taxon>Aphididae</taxon>
        <taxon>Lachninae</taxon>
        <taxon>Cinara</taxon>
    </lineage>
</organism>
<evidence type="ECO:0000256" key="4">
    <source>
        <dbReference type="ARBA" id="ARBA00022771"/>
    </source>
</evidence>
<dbReference type="AlphaFoldDB" id="A0A5E4LYP4"/>
<evidence type="ECO:0000256" key="2">
    <source>
        <dbReference type="ARBA" id="ARBA00022723"/>
    </source>
</evidence>
<dbReference type="EMBL" id="CABPRJ010000006">
    <property type="protein sequence ID" value="VVC24792.1"/>
    <property type="molecule type" value="Genomic_DNA"/>
</dbReference>